<proteinExistence type="predicted"/>
<sequence>MRTFNKFFLLFPIIVEKHGGAIAVNSQLGKGTEFVIQFPLSA</sequence>
<keyword evidence="1" id="KW-0418">Kinase</keyword>
<gene>
    <name evidence="1" type="ORF">H6G97_12825</name>
</gene>
<dbReference type="RefSeq" id="WP_190940961.1">
    <property type="nucleotide sequence ID" value="NZ_JACJSI010000020.1"/>
</dbReference>
<dbReference type="SUPFAM" id="SSF55874">
    <property type="entry name" value="ATPase domain of HSP90 chaperone/DNA topoisomerase II/histidine kinase"/>
    <property type="match status" value="1"/>
</dbReference>
<dbReference type="GO" id="GO:0016301">
    <property type="term" value="F:kinase activity"/>
    <property type="evidence" value="ECO:0007669"/>
    <property type="project" value="UniProtKB-KW"/>
</dbReference>
<protein>
    <submittedName>
        <fullName evidence="1">HAMP domain-containing histidine kinase</fullName>
    </submittedName>
</protein>
<reference evidence="1 2" key="1">
    <citation type="journal article" date="2020" name="ISME J.">
        <title>Comparative genomics reveals insights into cyanobacterial evolution and habitat adaptation.</title>
        <authorList>
            <person name="Chen M.Y."/>
            <person name="Teng W.K."/>
            <person name="Zhao L."/>
            <person name="Hu C.X."/>
            <person name="Zhou Y.K."/>
            <person name="Han B.P."/>
            <person name="Song L.R."/>
            <person name="Shu W.S."/>
        </authorList>
    </citation>
    <scope>NUCLEOTIDE SEQUENCE [LARGE SCALE GENOMIC DNA]</scope>
    <source>
        <strain evidence="1 2">FACHB-838</strain>
    </source>
</reference>
<evidence type="ECO:0000313" key="1">
    <source>
        <dbReference type="EMBL" id="MBD2530407.1"/>
    </source>
</evidence>
<dbReference type="Gene3D" id="3.30.565.10">
    <property type="entry name" value="Histidine kinase-like ATPase, C-terminal domain"/>
    <property type="match status" value="1"/>
</dbReference>
<keyword evidence="2" id="KW-1185">Reference proteome</keyword>
<comment type="caution">
    <text evidence="1">The sequence shown here is derived from an EMBL/GenBank/DDBJ whole genome shotgun (WGS) entry which is preliminary data.</text>
</comment>
<name>A0ABR8DLS1_9NOSO</name>
<accession>A0ABR8DLS1</accession>
<dbReference type="Proteomes" id="UP000623440">
    <property type="component" value="Unassembled WGS sequence"/>
</dbReference>
<organism evidence="1 2">
    <name type="scientific">Nostoc flagelliforme FACHB-838</name>
    <dbReference type="NCBI Taxonomy" id="2692904"/>
    <lineage>
        <taxon>Bacteria</taxon>
        <taxon>Bacillati</taxon>
        <taxon>Cyanobacteriota</taxon>
        <taxon>Cyanophyceae</taxon>
        <taxon>Nostocales</taxon>
        <taxon>Nostocaceae</taxon>
        <taxon>Nostoc</taxon>
    </lineage>
</organism>
<keyword evidence="1" id="KW-0808">Transferase</keyword>
<evidence type="ECO:0000313" key="2">
    <source>
        <dbReference type="Proteomes" id="UP000623440"/>
    </source>
</evidence>
<dbReference type="EMBL" id="JACJSI010000020">
    <property type="protein sequence ID" value="MBD2530407.1"/>
    <property type="molecule type" value="Genomic_DNA"/>
</dbReference>
<dbReference type="InterPro" id="IPR036890">
    <property type="entry name" value="HATPase_C_sf"/>
</dbReference>